<dbReference type="Gene3D" id="3.30.160.250">
    <property type="match status" value="1"/>
</dbReference>
<dbReference type="InterPro" id="IPR031807">
    <property type="entry name" value="HicB-like"/>
</dbReference>
<dbReference type="Pfam" id="PF15919">
    <property type="entry name" value="HicB_lk_antitox"/>
    <property type="match status" value="1"/>
</dbReference>
<dbReference type="Proteomes" id="UP001237448">
    <property type="component" value="Unassembled WGS sequence"/>
</dbReference>
<dbReference type="SUPFAM" id="SSF143100">
    <property type="entry name" value="TTHA1013/TTHA0281-like"/>
    <property type="match status" value="1"/>
</dbReference>
<feature type="domain" description="HicB-like antitoxin of toxin-antitoxin system" evidence="1">
    <location>
        <begin position="6"/>
        <end position="72"/>
    </location>
</feature>
<dbReference type="RefSeq" id="WP_307432037.1">
    <property type="nucleotide sequence ID" value="NZ_JAUSVK010000001.1"/>
</dbReference>
<dbReference type="InterPro" id="IPR035069">
    <property type="entry name" value="TTHA1013/TTHA0281-like"/>
</dbReference>
<proteinExistence type="predicted"/>
<organism evidence="2 3">
    <name type="scientific">Labrys monachus</name>
    <dbReference type="NCBI Taxonomy" id="217067"/>
    <lineage>
        <taxon>Bacteria</taxon>
        <taxon>Pseudomonadati</taxon>
        <taxon>Pseudomonadota</taxon>
        <taxon>Alphaproteobacteria</taxon>
        <taxon>Hyphomicrobiales</taxon>
        <taxon>Xanthobacteraceae</taxon>
        <taxon>Labrys</taxon>
    </lineage>
</organism>
<protein>
    <submittedName>
        <fullName evidence="2">RNase H-like HicB family nuclease</fullName>
    </submittedName>
</protein>
<evidence type="ECO:0000259" key="1">
    <source>
        <dbReference type="Pfam" id="PF15919"/>
    </source>
</evidence>
<gene>
    <name evidence="2" type="ORF">J3R73_004410</name>
</gene>
<name>A0ABU0FJ21_9HYPH</name>
<accession>A0ABU0FJ21</accession>
<dbReference type="EMBL" id="JAUSVK010000001">
    <property type="protein sequence ID" value="MDQ0394618.1"/>
    <property type="molecule type" value="Genomic_DNA"/>
</dbReference>
<reference evidence="2 3" key="1">
    <citation type="submission" date="2023-07" db="EMBL/GenBank/DDBJ databases">
        <title>Genomic Encyclopedia of Type Strains, Phase IV (KMG-IV): sequencing the most valuable type-strain genomes for metagenomic binning, comparative biology and taxonomic classification.</title>
        <authorList>
            <person name="Goeker M."/>
        </authorList>
    </citation>
    <scope>NUCLEOTIDE SEQUENCE [LARGE SCALE GENOMIC DNA]</scope>
    <source>
        <strain evidence="2 3">DSM 5896</strain>
    </source>
</reference>
<comment type="caution">
    <text evidence="2">The sequence shown here is derived from an EMBL/GenBank/DDBJ whole genome shotgun (WGS) entry which is preliminary data.</text>
</comment>
<evidence type="ECO:0000313" key="3">
    <source>
        <dbReference type="Proteomes" id="UP001237448"/>
    </source>
</evidence>
<keyword evidence="3" id="KW-1185">Reference proteome</keyword>
<evidence type="ECO:0000313" key="2">
    <source>
        <dbReference type="EMBL" id="MDQ0394618.1"/>
    </source>
</evidence>
<sequence>MTKFIAIVDRMEGAYDVHVPDCPGCAAIGETENEAIRKAGAALSEWVGLSETTGLERPAPRTAEALRSDPHIIGRLAEGAVFAVLEVA</sequence>